<name>A0A917AC21_9RHOB</name>
<dbReference type="InterPro" id="IPR010432">
    <property type="entry name" value="RDD"/>
</dbReference>
<dbReference type="EMBL" id="BMKN01000001">
    <property type="protein sequence ID" value="GGE41660.1"/>
    <property type="molecule type" value="Genomic_DNA"/>
</dbReference>
<dbReference type="GO" id="GO:0016020">
    <property type="term" value="C:membrane"/>
    <property type="evidence" value="ECO:0007669"/>
    <property type="project" value="UniProtKB-SubCell"/>
</dbReference>
<evidence type="ECO:0000256" key="2">
    <source>
        <dbReference type="ARBA" id="ARBA00022692"/>
    </source>
</evidence>
<keyword evidence="8" id="KW-1185">Reference proteome</keyword>
<evidence type="ECO:0000256" key="5">
    <source>
        <dbReference type="SAM" id="Phobius"/>
    </source>
</evidence>
<organism evidence="7 8">
    <name type="scientific">Actibacterium pelagium</name>
    <dbReference type="NCBI Taxonomy" id="2029103"/>
    <lineage>
        <taxon>Bacteria</taxon>
        <taxon>Pseudomonadati</taxon>
        <taxon>Pseudomonadota</taxon>
        <taxon>Alphaproteobacteria</taxon>
        <taxon>Rhodobacterales</taxon>
        <taxon>Roseobacteraceae</taxon>
        <taxon>Actibacterium</taxon>
    </lineage>
</organism>
<accession>A0A917AC21</accession>
<protein>
    <recommendedName>
        <fullName evidence="6">RDD domain-containing protein</fullName>
    </recommendedName>
</protein>
<dbReference type="OrthoDB" id="7270324at2"/>
<feature type="transmembrane region" description="Helical" evidence="5">
    <location>
        <begin position="27"/>
        <end position="47"/>
    </location>
</feature>
<comment type="subcellular location">
    <subcellularLocation>
        <location evidence="1">Membrane</location>
        <topology evidence="1">Multi-pass membrane protein</topology>
    </subcellularLocation>
</comment>
<dbReference type="RefSeq" id="WP_095596446.1">
    <property type="nucleotide sequence ID" value="NZ_BMKN01000001.1"/>
</dbReference>
<evidence type="ECO:0000259" key="6">
    <source>
        <dbReference type="Pfam" id="PF06271"/>
    </source>
</evidence>
<reference evidence="7" key="2">
    <citation type="submission" date="2020-09" db="EMBL/GenBank/DDBJ databases">
        <authorList>
            <person name="Sun Q."/>
            <person name="Zhou Y."/>
        </authorList>
    </citation>
    <scope>NUCLEOTIDE SEQUENCE</scope>
    <source>
        <strain evidence="7">CGMCC 1.16012</strain>
    </source>
</reference>
<feature type="domain" description="RDD" evidence="6">
    <location>
        <begin position="24"/>
        <end position="139"/>
    </location>
</feature>
<proteinExistence type="predicted"/>
<feature type="transmembrane region" description="Helical" evidence="5">
    <location>
        <begin position="54"/>
        <end position="73"/>
    </location>
</feature>
<dbReference type="Pfam" id="PF06271">
    <property type="entry name" value="RDD"/>
    <property type="match status" value="1"/>
</dbReference>
<sequence length="150" mass="16894">MYSQMTSGLPDPEFQAEFYQDVPVKRLIAWGIDFAITIALTLVLALLTFPISVFFFPLWFLIVSFAYRVLTISRWSATLGMRLVAIDLRQSDGSYFDTPSAIMHTLLFTISSSFIVPQIISIIMAVNFPRAQMLHDVFMGTAAVNRSARS</sequence>
<keyword evidence="2 5" id="KW-0812">Transmembrane</keyword>
<dbReference type="Proteomes" id="UP000606730">
    <property type="component" value="Unassembled WGS sequence"/>
</dbReference>
<dbReference type="AlphaFoldDB" id="A0A917AC21"/>
<feature type="transmembrane region" description="Helical" evidence="5">
    <location>
        <begin position="101"/>
        <end position="126"/>
    </location>
</feature>
<evidence type="ECO:0000313" key="8">
    <source>
        <dbReference type="Proteomes" id="UP000606730"/>
    </source>
</evidence>
<comment type="caution">
    <text evidence="7">The sequence shown here is derived from an EMBL/GenBank/DDBJ whole genome shotgun (WGS) entry which is preliminary data.</text>
</comment>
<keyword evidence="3 5" id="KW-1133">Transmembrane helix</keyword>
<reference evidence="7" key="1">
    <citation type="journal article" date="2014" name="Int. J. Syst. Evol. Microbiol.">
        <title>Complete genome sequence of Corynebacterium casei LMG S-19264T (=DSM 44701T), isolated from a smear-ripened cheese.</title>
        <authorList>
            <consortium name="US DOE Joint Genome Institute (JGI-PGF)"/>
            <person name="Walter F."/>
            <person name="Albersmeier A."/>
            <person name="Kalinowski J."/>
            <person name="Ruckert C."/>
        </authorList>
    </citation>
    <scope>NUCLEOTIDE SEQUENCE</scope>
    <source>
        <strain evidence="7">CGMCC 1.16012</strain>
    </source>
</reference>
<evidence type="ECO:0000256" key="3">
    <source>
        <dbReference type="ARBA" id="ARBA00022989"/>
    </source>
</evidence>
<evidence type="ECO:0000256" key="4">
    <source>
        <dbReference type="ARBA" id="ARBA00023136"/>
    </source>
</evidence>
<evidence type="ECO:0000256" key="1">
    <source>
        <dbReference type="ARBA" id="ARBA00004141"/>
    </source>
</evidence>
<evidence type="ECO:0000313" key="7">
    <source>
        <dbReference type="EMBL" id="GGE41660.1"/>
    </source>
</evidence>
<gene>
    <name evidence="7" type="ORF">GCM10011517_06600</name>
</gene>
<keyword evidence="4 5" id="KW-0472">Membrane</keyword>